<evidence type="ECO:0000313" key="3">
    <source>
        <dbReference type="Proteomes" id="UP000481288"/>
    </source>
</evidence>
<protein>
    <submittedName>
        <fullName evidence="2">Uncharacterized protein</fullName>
    </submittedName>
</protein>
<dbReference type="Proteomes" id="UP000481288">
    <property type="component" value="Unassembled WGS sequence"/>
</dbReference>
<proteinExistence type="predicted"/>
<reference evidence="2 3" key="1">
    <citation type="submission" date="2018-05" db="EMBL/GenBank/DDBJ databases">
        <title>Whole genome sequencing for identification of molecular markers to develop diagnostic detection tools for the regulated plant pathogen Lachnellula willkommii.</title>
        <authorList>
            <person name="Giroux E."/>
            <person name="Bilodeau G."/>
        </authorList>
    </citation>
    <scope>NUCLEOTIDE SEQUENCE [LARGE SCALE GENOMIC DNA]</scope>
    <source>
        <strain evidence="2 3">CBS 625.97</strain>
    </source>
</reference>
<comment type="caution">
    <text evidence="2">The sequence shown here is derived from an EMBL/GenBank/DDBJ whole genome shotgun (WGS) entry which is preliminary data.</text>
</comment>
<organism evidence="2 3">
    <name type="scientific">Lachnellula cervina</name>
    <dbReference type="NCBI Taxonomy" id="1316786"/>
    <lineage>
        <taxon>Eukaryota</taxon>
        <taxon>Fungi</taxon>
        <taxon>Dikarya</taxon>
        <taxon>Ascomycota</taxon>
        <taxon>Pezizomycotina</taxon>
        <taxon>Leotiomycetes</taxon>
        <taxon>Helotiales</taxon>
        <taxon>Lachnaceae</taxon>
        <taxon>Lachnellula</taxon>
    </lineage>
</organism>
<sequence>YVLKLSLTCFRDLELQMRPGHGSLPGTAAGPATLDVKLLQGDRFRESRDKLETSLQSIEAFYASPQAPRHAGPPDCGRCNTKKRRVAEAYYEYYLSDASGRWDSNLLEYRDEMRRKFSQPEGPQLEEIHALFQSTFREYLKQILLAPKATDNSDINSYKSMAADLLEQGKATNEVLEYYHTSQLNSCNPPTASIIRALNDSKTPRERAQIYISFYCTPSSTDTPQQKNIKQKYARLFEQLIPHDDVLAAWHKEAAASQESKVADLRGRLQELQMGQSAHLKDKARKAANAQRREPSPRVVSCQREGCPLDVNISGAEEIIECAVCGWLERNGGRQGRFYYCSFEHCEEDGEEHENREHQCCMGNRCTSYPEAGPNQADGAQMCGLCPDCRDHDVVSYFCSADCYRENVVSNKYIVSRIQDMLMYLRLRIVTSFTIEGIFRTLAHHLIDFKQPWT</sequence>
<dbReference type="OrthoDB" id="3433981at2759"/>
<keyword evidence="3" id="KW-1185">Reference proteome</keyword>
<dbReference type="EMBL" id="QGMG01000548">
    <property type="protein sequence ID" value="TVY52793.1"/>
    <property type="molecule type" value="Genomic_DNA"/>
</dbReference>
<feature type="non-terminal residue" evidence="2">
    <location>
        <position position="1"/>
    </location>
</feature>
<gene>
    <name evidence="2" type="ORF">LCER1_G004720</name>
</gene>
<name>A0A7D8YSC7_9HELO</name>
<feature type="region of interest" description="Disordered" evidence="1">
    <location>
        <begin position="274"/>
        <end position="297"/>
    </location>
</feature>
<evidence type="ECO:0000313" key="2">
    <source>
        <dbReference type="EMBL" id="TVY52793.1"/>
    </source>
</evidence>
<evidence type="ECO:0000256" key="1">
    <source>
        <dbReference type="SAM" id="MobiDB-lite"/>
    </source>
</evidence>
<accession>A0A7D8YSC7</accession>
<dbReference type="AlphaFoldDB" id="A0A7D8YSC7"/>